<evidence type="ECO:0000313" key="3">
    <source>
        <dbReference type="Proteomes" id="UP001459277"/>
    </source>
</evidence>
<keyword evidence="1" id="KW-0472">Membrane</keyword>
<dbReference type="AlphaFoldDB" id="A0AAW2DLZ4"/>
<sequence>MSSPGCHFIHVCLRIPLLLHGSNIYGADGIPDNKLLIFAFELSIITLLYFIMLLDGEIMLMKLINLIKIALPMRVGQFQILTGDEIRDGHKLRTPLNVGREREIKRVTLPIARERELKVDHESETFAGVGLGTHRETLCRW</sequence>
<proteinExistence type="predicted"/>
<feature type="transmembrane region" description="Helical" evidence="1">
    <location>
        <begin position="35"/>
        <end position="54"/>
    </location>
</feature>
<organism evidence="2 3">
    <name type="scientific">Lithocarpus litseifolius</name>
    <dbReference type="NCBI Taxonomy" id="425828"/>
    <lineage>
        <taxon>Eukaryota</taxon>
        <taxon>Viridiplantae</taxon>
        <taxon>Streptophyta</taxon>
        <taxon>Embryophyta</taxon>
        <taxon>Tracheophyta</taxon>
        <taxon>Spermatophyta</taxon>
        <taxon>Magnoliopsida</taxon>
        <taxon>eudicotyledons</taxon>
        <taxon>Gunneridae</taxon>
        <taxon>Pentapetalae</taxon>
        <taxon>rosids</taxon>
        <taxon>fabids</taxon>
        <taxon>Fagales</taxon>
        <taxon>Fagaceae</taxon>
        <taxon>Lithocarpus</taxon>
    </lineage>
</organism>
<comment type="caution">
    <text evidence="2">The sequence shown here is derived from an EMBL/GenBank/DDBJ whole genome shotgun (WGS) entry which is preliminary data.</text>
</comment>
<protein>
    <submittedName>
        <fullName evidence="2">Uncharacterized protein</fullName>
    </submittedName>
</protein>
<keyword evidence="1" id="KW-0812">Transmembrane</keyword>
<evidence type="ECO:0000256" key="1">
    <source>
        <dbReference type="SAM" id="Phobius"/>
    </source>
</evidence>
<reference evidence="2 3" key="1">
    <citation type="submission" date="2024-01" db="EMBL/GenBank/DDBJ databases">
        <title>A telomere-to-telomere, gap-free genome of sweet tea (Lithocarpus litseifolius).</title>
        <authorList>
            <person name="Zhou J."/>
        </authorList>
    </citation>
    <scope>NUCLEOTIDE SEQUENCE [LARGE SCALE GENOMIC DNA]</scope>
    <source>
        <strain evidence="2">Zhou-2022a</strain>
        <tissue evidence="2">Leaf</tissue>
    </source>
</reference>
<keyword evidence="1" id="KW-1133">Transmembrane helix</keyword>
<gene>
    <name evidence="2" type="ORF">SO802_006781</name>
</gene>
<keyword evidence="3" id="KW-1185">Reference proteome</keyword>
<dbReference type="EMBL" id="JAZDWU010000002">
    <property type="protein sequence ID" value="KAL0011673.1"/>
    <property type="molecule type" value="Genomic_DNA"/>
</dbReference>
<evidence type="ECO:0000313" key="2">
    <source>
        <dbReference type="EMBL" id="KAL0011673.1"/>
    </source>
</evidence>
<dbReference type="Proteomes" id="UP001459277">
    <property type="component" value="Unassembled WGS sequence"/>
</dbReference>
<accession>A0AAW2DLZ4</accession>
<name>A0AAW2DLZ4_9ROSI</name>